<evidence type="ECO:0000259" key="5">
    <source>
        <dbReference type="PROSITE" id="PS50931"/>
    </source>
</evidence>
<proteinExistence type="inferred from homology"/>
<dbReference type="Pfam" id="PF03466">
    <property type="entry name" value="LysR_substrate"/>
    <property type="match status" value="1"/>
</dbReference>
<evidence type="ECO:0000256" key="4">
    <source>
        <dbReference type="ARBA" id="ARBA00023163"/>
    </source>
</evidence>
<evidence type="ECO:0000256" key="3">
    <source>
        <dbReference type="ARBA" id="ARBA00023125"/>
    </source>
</evidence>
<dbReference type="SUPFAM" id="SSF53850">
    <property type="entry name" value="Periplasmic binding protein-like II"/>
    <property type="match status" value="1"/>
</dbReference>
<dbReference type="InterPro" id="IPR000847">
    <property type="entry name" value="LysR_HTH_N"/>
</dbReference>
<dbReference type="SUPFAM" id="SSF46785">
    <property type="entry name" value="Winged helix' DNA-binding domain"/>
    <property type="match status" value="1"/>
</dbReference>
<dbReference type="InterPro" id="IPR036388">
    <property type="entry name" value="WH-like_DNA-bd_sf"/>
</dbReference>
<dbReference type="Proteomes" id="UP001595539">
    <property type="component" value="Unassembled WGS sequence"/>
</dbReference>
<evidence type="ECO:0000256" key="2">
    <source>
        <dbReference type="ARBA" id="ARBA00023015"/>
    </source>
</evidence>
<dbReference type="PRINTS" id="PR00039">
    <property type="entry name" value="HTHLYSR"/>
</dbReference>
<comment type="similarity">
    <text evidence="1">Belongs to the LysR transcriptional regulatory family.</text>
</comment>
<evidence type="ECO:0000313" key="7">
    <source>
        <dbReference type="Proteomes" id="UP001595539"/>
    </source>
</evidence>
<keyword evidence="2" id="KW-0805">Transcription regulation</keyword>
<reference evidence="7" key="1">
    <citation type="journal article" date="2019" name="Int. J. Syst. Evol. Microbiol.">
        <title>The Global Catalogue of Microorganisms (GCM) 10K type strain sequencing project: providing services to taxonomists for standard genome sequencing and annotation.</title>
        <authorList>
            <consortium name="The Broad Institute Genomics Platform"/>
            <consortium name="The Broad Institute Genome Sequencing Center for Infectious Disease"/>
            <person name="Wu L."/>
            <person name="Ma J."/>
        </authorList>
    </citation>
    <scope>NUCLEOTIDE SEQUENCE [LARGE SCALE GENOMIC DNA]</scope>
    <source>
        <strain evidence="7">KCTC 42473</strain>
    </source>
</reference>
<gene>
    <name evidence="6" type="ORF">ACFOM8_17040</name>
</gene>
<accession>A0ABV7U923</accession>
<feature type="domain" description="HTH lysR-type" evidence="5">
    <location>
        <begin position="1"/>
        <end position="60"/>
    </location>
</feature>
<organism evidence="6 7">
    <name type="scientific">Paracoccus angustae</name>
    <dbReference type="NCBI Taxonomy" id="1671480"/>
    <lineage>
        <taxon>Bacteria</taxon>
        <taxon>Pseudomonadati</taxon>
        <taxon>Pseudomonadota</taxon>
        <taxon>Alphaproteobacteria</taxon>
        <taxon>Rhodobacterales</taxon>
        <taxon>Paracoccaceae</taxon>
        <taxon>Paracoccus</taxon>
    </lineage>
</organism>
<name>A0ABV7U923_9RHOB</name>
<dbReference type="RefSeq" id="WP_377763317.1">
    <property type="nucleotide sequence ID" value="NZ_JBHRXY010000020.1"/>
</dbReference>
<dbReference type="EMBL" id="JBHRXY010000020">
    <property type="protein sequence ID" value="MFC3631151.1"/>
    <property type="molecule type" value="Genomic_DNA"/>
</dbReference>
<evidence type="ECO:0000256" key="1">
    <source>
        <dbReference type="ARBA" id="ARBA00009437"/>
    </source>
</evidence>
<dbReference type="Gene3D" id="1.10.10.10">
    <property type="entry name" value="Winged helix-like DNA-binding domain superfamily/Winged helix DNA-binding domain"/>
    <property type="match status" value="1"/>
</dbReference>
<dbReference type="Pfam" id="PF00126">
    <property type="entry name" value="HTH_1"/>
    <property type="match status" value="1"/>
</dbReference>
<comment type="caution">
    <text evidence="6">The sequence shown here is derived from an EMBL/GenBank/DDBJ whole genome shotgun (WGS) entry which is preliminary data.</text>
</comment>
<dbReference type="PANTHER" id="PTHR30126:SF2">
    <property type="entry name" value="HTH-TYPE TRANSCRIPTIONAL REGULATOR YJIE"/>
    <property type="match status" value="1"/>
</dbReference>
<dbReference type="PROSITE" id="PS50931">
    <property type="entry name" value="HTH_LYSR"/>
    <property type="match status" value="1"/>
</dbReference>
<evidence type="ECO:0000313" key="6">
    <source>
        <dbReference type="EMBL" id="MFC3631151.1"/>
    </source>
</evidence>
<protein>
    <submittedName>
        <fullName evidence="6">LysR family transcriptional regulator</fullName>
    </submittedName>
</protein>
<keyword evidence="4" id="KW-0804">Transcription</keyword>
<keyword evidence="7" id="KW-1185">Reference proteome</keyword>
<keyword evidence="3" id="KW-0238">DNA-binding</keyword>
<dbReference type="InterPro" id="IPR036390">
    <property type="entry name" value="WH_DNA-bd_sf"/>
</dbReference>
<sequence>MRLEWLEDILAVAETGSMIRAAERRFLTQSAFSRRLRMIEQQLGVELFDRSRKPAELRPTVKERCDEMRNLANSLRRLHSDLRHGSGLEQTRIVIASQHAITTAIAPLLVQAIVHPSDIDIRLRSANREDCYALLLTRQADFMLFYSTERHSLAVDRTFIEACLLEREELVPVFPPHAKGQLLTAMKRREVPVVLYPQNVFLGKVVRDEIWSRLDIGMFKSRAETALTVAALQFALLGEAVAWIPRSLARSHLDKGDLEDFSGLFGSAEIKLNVAKLNASSSRYSAAIWEEFVTKGRACLHRVMR</sequence>
<dbReference type="PANTHER" id="PTHR30126">
    <property type="entry name" value="HTH-TYPE TRANSCRIPTIONAL REGULATOR"/>
    <property type="match status" value="1"/>
</dbReference>
<dbReference type="InterPro" id="IPR005119">
    <property type="entry name" value="LysR_subst-bd"/>
</dbReference>